<dbReference type="HOGENOM" id="CLU_041141_5_1_12"/>
<keyword evidence="5" id="KW-1185">Reference proteome</keyword>
<dbReference type="InterPro" id="IPR057727">
    <property type="entry name" value="WCX_dom"/>
</dbReference>
<dbReference type="Gene3D" id="1.10.10.10">
    <property type="entry name" value="Winged helix-like DNA-binding domain superfamily/Winged helix DNA-binding domain"/>
    <property type="match status" value="1"/>
</dbReference>
<keyword evidence="2" id="KW-0804">Transcription</keyword>
<dbReference type="InterPro" id="IPR036390">
    <property type="entry name" value="WH_DNA-bd_sf"/>
</dbReference>
<dbReference type="Pfam" id="PF08279">
    <property type="entry name" value="HTH_11"/>
    <property type="match status" value="1"/>
</dbReference>
<dbReference type="InterPro" id="IPR001034">
    <property type="entry name" value="DeoR_HTH"/>
</dbReference>
<dbReference type="InterPro" id="IPR026881">
    <property type="entry name" value="WYL_dom"/>
</dbReference>
<dbReference type="PANTHER" id="PTHR34580:SF1">
    <property type="entry name" value="PROTEIN PAFC"/>
    <property type="match status" value="1"/>
</dbReference>
<reference evidence="5" key="1">
    <citation type="submission" date="2011-04" db="EMBL/GenBank/DDBJ databases">
        <title>The complete genome of Treponema brennaborense DSM 12168.</title>
        <authorList>
            <person name="Lucas S."/>
            <person name="Han J."/>
            <person name="Lapidus A."/>
            <person name="Bruce D."/>
            <person name="Goodwin L."/>
            <person name="Pitluck S."/>
            <person name="Peters L."/>
            <person name="Kyrpides N."/>
            <person name="Mavromatis K."/>
            <person name="Ivanova N."/>
            <person name="Mikhailova N."/>
            <person name="Pagani I."/>
            <person name="Teshima H."/>
            <person name="Detter J.C."/>
            <person name="Tapia R."/>
            <person name="Han C."/>
            <person name="Land M."/>
            <person name="Hauser L."/>
            <person name="Markowitz V."/>
            <person name="Cheng J.-F."/>
            <person name="Hugenholtz P."/>
            <person name="Woyke T."/>
            <person name="Wu D."/>
            <person name="Gronow S."/>
            <person name="Wellnitz S."/>
            <person name="Brambilla E."/>
            <person name="Klenk H.-P."/>
            <person name="Eisen J.A."/>
        </authorList>
    </citation>
    <scope>NUCLEOTIDE SEQUENCE [LARGE SCALE GENOMIC DNA]</scope>
    <source>
        <strain evidence="5">DSM 12168 / CIP 105900 / DD5/3</strain>
    </source>
</reference>
<dbReference type="PROSITE" id="PS51000">
    <property type="entry name" value="HTH_DEOR_2"/>
    <property type="match status" value="1"/>
</dbReference>
<keyword evidence="1" id="KW-0805">Transcription regulation</keyword>
<evidence type="ECO:0000256" key="1">
    <source>
        <dbReference type="ARBA" id="ARBA00023015"/>
    </source>
</evidence>
<dbReference type="InterPro" id="IPR051534">
    <property type="entry name" value="CBASS_pafABC_assoc_protein"/>
</dbReference>
<dbReference type="GO" id="GO:0003700">
    <property type="term" value="F:DNA-binding transcription factor activity"/>
    <property type="evidence" value="ECO:0007669"/>
    <property type="project" value="InterPro"/>
</dbReference>
<dbReference type="Proteomes" id="UP000006546">
    <property type="component" value="Chromosome"/>
</dbReference>
<proteinExistence type="predicted"/>
<gene>
    <name evidence="4" type="ordered locus">Trebr_1045</name>
</gene>
<dbReference type="PROSITE" id="PS52050">
    <property type="entry name" value="WYL"/>
    <property type="match status" value="1"/>
</dbReference>
<dbReference type="OrthoDB" id="9767131at2"/>
<evidence type="ECO:0000313" key="5">
    <source>
        <dbReference type="Proteomes" id="UP000006546"/>
    </source>
</evidence>
<organism evidence="4 5">
    <name type="scientific">Treponema brennaborense (strain DSM 12168 / CIP 105900 / DD5/3)</name>
    <dbReference type="NCBI Taxonomy" id="906968"/>
    <lineage>
        <taxon>Bacteria</taxon>
        <taxon>Pseudomonadati</taxon>
        <taxon>Spirochaetota</taxon>
        <taxon>Spirochaetia</taxon>
        <taxon>Spirochaetales</taxon>
        <taxon>Treponemataceae</taxon>
        <taxon>Treponema</taxon>
    </lineage>
</organism>
<dbReference type="eggNOG" id="COG2378">
    <property type="taxonomic scope" value="Bacteria"/>
</dbReference>
<sequence length="310" mass="35542">MKIDRLVSIIMLLLEKKRIGAQELSEQFEVSKRTIYRDIDALSMAGIPVSATSGAGGGFEIMPEYKIDKGVFSADDLSAILTGLTGLSDLICGSELANALAKVRRFVPSDRAKDIELKANQIHIDLTPWISNRNVQPYLEMIKTALQENRLISFDYADRRGNKTARIAEPYQLVLKSSRWYVQSYCRTRNDFRLFRLSRMSSLKMSEESFAPREFQEPILDTAEIVKPLLTTVKIRIRKSIMERVLDFCPYEDFLPDGDGQYTVDFPFIENDYYYDILLGFGARCECLAPPHVRAEMQRRICEMAAVYER</sequence>
<evidence type="ECO:0000313" key="4">
    <source>
        <dbReference type="EMBL" id="AEE16478.1"/>
    </source>
</evidence>
<dbReference type="RefSeq" id="WP_013758187.1">
    <property type="nucleotide sequence ID" value="NC_015500.1"/>
</dbReference>
<dbReference type="Pfam" id="PF13280">
    <property type="entry name" value="WYL"/>
    <property type="match status" value="1"/>
</dbReference>
<dbReference type="STRING" id="906968.Trebr_1045"/>
<dbReference type="InterPro" id="IPR028349">
    <property type="entry name" value="PafC-like"/>
</dbReference>
<protein>
    <recommendedName>
        <fullName evidence="3">HTH deoR-type domain-containing protein</fullName>
    </recommendedName>
</protein>
<evidence type="ECO:0000256" key="2">
    <source>
        <dbReference type="ARBA" id="ARBA00023163"/>
    </source>
</evidence>
<dbReference type="Pfam" id="PF25583">
    <property type="entry name" value="WCX"/>
    <property type="match status" value="1"/>
</dbReference>
<accession>F4LJZ8</accession>
<feature type="domain" description="HTH deoR-type" evidence="3">
    <location>
        <begin position="2"/>
        <end position="57"/>
    </location>
</feature>
<name>F4LJZ8_TREBD</name>
<dbReference type="KEGG" id="tbe:Trebr_1045"/>
<dbReference type="InterPro" id="IPR036388">
    <property type="entry name" value="WH-like_DNA-bd_sf"/>
</dbReference>
<dbReference type="EMBL" id="CP002696">
    <property type="protein sequence ID" value="AEE16478.1"/>
    <property type="molecule type" value="Genomic_DNA"/>
</dbReference>
<dbReference type="PANTHER" id="PTHR34580">
    <property type="match status" value="1"/>
</dbReference>
<dbReference type="InterPro" id="IPR013196">
    <property type="entry name" value="HTH_11"/>
</dbReference>
<dbReference type="AlphaFoldDB" id="F4LJZ8"/>
<dbReference type="SUPFAM" id="SSF46785">
    <property type="entry name" value="Winged helix' DNA-binding domain"/>
    <property type="match status" value="1"/>
</dbReference>
<dbReference type="PIRSF" id="PIRSF016838">
    <property type="entry name" value="PafC"/>
    <property type="match status" value="1"/>
</dbReference>
<evidence type="ECO:0000259" key="3">
    <source>
        <dbReference type="PROSITE" id="PS51000"/>
    </source>
</evidence>